<dbReference type="GO" id="GO:0004672">
    <property type="term" value="F:protein kinase activity"/>
    <property type="evidence" value="ECO:0000318"/>
    <property type="project" value="GO_Central"/>
</dbReference>
<dbReference type="SUPFAM" id="SSF52058">
    <property type="entry name" value="L domain-like"/>
    <property type="match status" value="1"/>
</dbReference>
<dbReference type="InterPro" id="IPR000719">
    <property type="entry name" value="Prot_kinase_dom"/>
</dbReference>
<dbReference type="PANTHER" id="PTHR48003">
    <property type="entry name" value="OS07G0626500 PROTEIN"/>
    <property type="match status" value="1"/>
</dbReference>
<evidence type="ECO:0000259" key="10">
    <source>
        <dbReference type="PROSITE" id="PS50011"/>
    </source>
</evidence>
<evidence type="ECO:0000256" key="5">
    <source>
        <dbReference type="ARBA" id="ARBA00022989"/>
    </source>
</evidence>
<evidence type="ECO:0000256" key="6">
    <source>
        <dbReference type="ARBA" id="ARBA00023136"/>
    </source>
</evidence>
<dbReference type="GeneID" id="110802915"/>
<keyword evidence="4" id="KW-0677">Repeat</keyword>
<name>A0A9R0J9R6_SPIOL</name>
<dbReference type="Pfam" id="PF13855">
    <property type="entry name" value="LRR_8"/>
    <property type="match status" value="1"/>
</dbReference>
<feature type="domain" description="Protein kinase" evidence="10">
    <location>
        <begin position="710"/>
        <end position="994"/>
    </location>
</feature>
<evidence type="ECO:0000256" key="8">
    <source>
        <dbReference type="SAM" id="Phobius"/>
    </source>
</evidence>
<feature type="chain" id="PRO_5046528677" evidence="9">
    <location>
        <begin position="18"/>
        <end position="994"/>
    </location>
</feature>
<gene>
    <name evidence="12" type="primary">LOC110802915</name>
</gene>
<organism evidence="11 12">
    <name type="scientific">Spinacia oleracea</name>
    <name type="common">Spinach</name>
    <dbReference type="NCBI Taxonomy" id="3562"/>
    <lineage>
        <taxon>Eukaryota</taxon>
        <taxon>Viridiplantae</taxon>
        <taxon>Streptophyta</taxon>
        <taxon>Embryophyta</taxon>
        <taxon>Tracheophyta</taxon>
        <taxon>Spermatophyta</taxon>
        <taxon>Magnoliopsida</taxon>
        <taxon>eudicotyledons</taxon>
        <taxon>Gunneridae</taxon>
        <taxon>Pentapetalae</taxon>
        <taxon>Caryophyllales</taxon>
        <taxon>Chenopodiaceae</taxon>
        <taxon>Chenopodioideae</taxon>
        <taxon>Anserineae</taxon>
        <taxon>Spinacia</taxon>
    </lineage>
</organism>
<sequence length="994" mass="107922">MQTFFWVIFVWVQLALAGSDFNALLELKKGIKNGPNGILDSWNAKSLASDGCPEGWHGVSCRKGNVESIMLNDAGLIGEIDFETISSLKLLRNLSISNNQLSGSILEISSLESLENLDLSRNSFRGLMPSNITRLKNLVSVNLSTNNFEGVVPSGFLELKNLKYLDLHSNKFSGDVMSLISKVGGLFVLDLSCNQFNGQLDIGLGRPSFVSNIQYLNVSHNALVGELFSHDGTPFFDSLEVFDASYNQINGTIPSFNFVVSLRVLLLGSNMLSGPLPEVLLQDSSMVLSELDLSLNQLQGLVGSITSTNLRSLNLSSNQLSGSLPLKIGHCVTIDLSNNKFSGNLSRIQHWGSDVEVVDLSSNSLTGIFPSKTCQFLRLTSLKVSNNSVEGGLPTNLGTYPELKFIDLSYNLLSGFLPSVFSWTKFTSLNLSHNNFSGIVPLEAGSEIDNLASYNFSLLSLDLSHNYLSGDFPIEISNFHNLQYLDLSSNNFAGSIPSNLSEQLTGLNVSYNNLSGIVPGNLRRFADASFHPGNSLLIFPGSPGSNLSMNSSRHHSRNQAVASIIAGLIGGAVVLVLLWLIMYYRNKVKKHSETDKIGQSENKSRPSSLPSTTASLKSIDPSSNSPSSGQGSKMEATAALGSSTSNVTKCKDLESSRKHGEISSSNQSPAKGQIVFQNLGAVKIGSPDQLAGDLHIFDGSLVLTAEQLSRAPAEVIGRSCHGILYRAALDNGHMLVIKRLKEGIAKGRKEFAREAKKLGNVRHPNLVSLQGIYWGPREHEKLIVSNYFNAPCLGIYIQGPERKQVPCLSLMKRVKAARDVAQCLDYLHNEKAIPHGNLKSTNILIHPLVESVLVTDYGLHRLMTPTGIADQVLNAGALGYLPPEFINSSEPCPSLKSDVYGFGVILMELLTGRSSAEIVSANQGAVDLTDWVKMLVSDNRATDCFDKEILGKNASETEHTTVDKMLQIALRCILPASERPDIRTVLHNLDSIQQ</sequence>
<accession>A0A9R0J9R6</accession>
<dbReference type="KEGG" id="soe:110802915"/>
<feature type="transmembrane region" description="Helical" evidence="8">
    <location>
        <begin position="560"/>
        <end position="581"/>
    </location>
</feature>
<comment type="subcellular location">
    <subcellularLocation>
        <location evidence="1">Membrane</location>
    </subcellularLocation>
</comment>
<dbReference type="AlphaFoldDB" id="A0A9R0J9R6"/>
<evidence type="ECO:0000256" key="9">
    <source>
        <dbReference type="SAM" id="SignalP"/>
    </source>
</evidence>
<dbReference type="GO" id="GO:0005524">
    <property type="term" value="F:ATP binding"/>
    <property type="evidence" value="ECO:0007669"/>
    <property type="project" value="UniProtKB-KW"/>
</dbReference>
<dbReference type="Pfam" id="PF00560">
    <property type="entry name" value="LRR_1"/>
    <property type="match status" value="6"/>
</dbReference>
<feature type="signal peptide" evidence="9">
    <location>
        <begin position="1"/>
        <end position="17"/>
    </location>
</feature>
<dbReference type="Gene3D" id="1.10.510.10">
    <property type="entry name" value="Transferase(Phosphotransferase) domain 1"/>
    <property type="match status" value="1"/>
</dbReference>
<keyword evidence="3 8" id="KW-0812">Transmembrane</keyword>
<dbReference type="InterPro" id="IPR001611">
    <property type="entry name" value="Leu-rich_rpt"/>
</dbReference>
<dbReference type="InterPro" id="IPR001245">
    <property type="entry name" value="Ser-Thr/Tyr_kinase_cat_dom"/>
</dbReference>
<feature type="compositionally biased region" description="Polar residues" evidence="7">
    <location>
        <begin position="605"/>
        <end position="614"/>
    </location>
</feature>
<protein>
    <submittedName>
        <fullName evidence="12">Probable inactive receptor kinase At5g10020</fullName>
    </submittedName>
</protein>
<dbReference type="InterPro" id="IPR013210">
    <property type="entry name" value="LRR_N_plant-typ"/>
</dbReference>
<dbReference type="InterPro" id="IPR032675">
    <property type="entry name" value="LRR_dom_sf"/>
</dbReference>
<dbReference type="InterPro" id="IPR003591">
    <property type="entry name" value="Leu-rich_rpt_typical-subtyp"/>
</dbReference>
<reference evidence="11" key="1">
    <citation type="journal article" date="2021" name="Nat. Commun.">
        <title>Genomic analyses provide insights into spinach domestication and the genetic basis of agronomic traits.</title>
        <authorList>
            <person name="Cai X."/>
            <person name="Sun X."/>
            <person name="Xu C."/>
            <person name="Sun H."/>
            <person name="Wang X."/>
            <person name="Ge C."/>
            <person name="Zhang Z."/>
            <person name="Wang Q."/>
            <person name="Fei Z."/>
            <person name="Jiao C."/>
            <person name="Wang Q."/>
        </authorList>
    </citation>
    <scope>NUCLEOTIDE SEQUENCE [LARGE SCALE GENOMIC DNA]</scope>
    <source>
        <strain evidence="11">cv. Varoflay</strain>
    </source>
</reference>
<proteinExistence type="predicted"/>
<evidence type="ECO:0000313" key="12">
    <source>
        <dbReference type="RefSeq" id="XP_021864058.2"/>
    </source>
</evidence>
<evidence type="ECO:0000256" key="4">
    <source>
        <dbReference type="ARBA" id="ARBA00022737"/>
    </source>
</evidence>
<dbReference type="SUPFAM" id="SSF56112">
    <property type="entry name" value="Protein kinase-like (PK-like)"/>
    <property type="match status" value="1"/>
</dbReference>
<dbReference type="GO" id="GO:0005886">
    <property type="term" value="C:plasma membrane"/>
    <property type="evidence" value="ECO:0000318"/>
    <property type="project" value="GO_Central"/>
</dbReference>
<dbReference type="Pfam" id="PF08263">
    <property type="entry name" value="LRRNT_2"/>
    <property type="match status" value="1"/>
</dbReference>
<feature type="compositionally biased region" description="Basic and acidic residues" evidence="7">
    <location>
        <begin position="649"/>
        <end position="661"/>
    </location>
</feature>
<dbReference type="PROSITE" id="PS50011">
    <property type="entry name" value="PROTEIN_KINASE_DOM"/>
    <property type="match status" value="1"/>
</dbReference>
<feature type="compositionally biased region" description="Basic and acidic residues" evidence="7">
    <location>
        <begin position="591"/>
        <end position="604"/>
    </location>
</feature>
<dbReference type="Proteomes" id="UP000813463">
    <property type="component" value="Chromosome 4"/>
</dbReference>
<evidence type="ECO:0000256" key="7">
    <source>
        <dbReference type="SAM" id="MobiDB-lite"/>
    </source>
</evidence>
<keyword evidence="12" id="KW-0418">Kinase</keyword>
<dbReference type="Gene3D" id="3.80.10.10">
    <property type="entry name" value="Ribonuclease Inhibitor"/>
    <property type="match status" value="2"/>
</dbReference>
<dbReference type="Pfam" id="PF07714">
    <property type="entry name" value="PK_Tyr_Ser-Thr"/>
    <property type="match status" value="1"/>
</dbReference>
<keyword evidence="9" id="KW-0732">Signal</keyword>
<evidence type="ECO:0000256" key="1">
    <source>
        <dbReference type="ARBA" id="ARBA00004370"/>
    </source>
</evidence>
<keyword evidence="6 8" id="KW-0472">Membrane</keyword>
<keyword evidence="11" id="KW-1185">Reference proteome</keyword>
<feature type="region of interest" description="Disordered" evidence="7">
    <location>
        <begin position="591"/>
        <end position="668"/>
    </location>
</feature>
<dbReference type="PANTHER" id="PTHR48003:SF3">
    <property type="entry name" value="LEUCINE-RICH REPEAT PROTEIN KINASE FAMILY PROTEIN"/>
    <property type="match status" value="1"/>
</dbReference>
<dbReference type="Gene3D" id="3.30.200.20">
    <property type="entry name" value="Phosphorylase Kinase, domain 1"/>
    <property type="match status" value="1"/>
</dbReference>
<keyword evidence="12" id="KW-0675">Receptor</keyword>
<reference evidence="12" key="2">
    <citation type="submission" date="2025-08" db="UniProtKB">
        <authorList>
            <consortium name="RefSeq"/>
        </authorList>
    </citation>
    <scope>IDENTIFICATION</scope>
    <source>
        <tissue evidence="12">Leaf</tissue>
    </source>
</reference>
<dbReference type="InterPro" id="IPR011009">
    <property type="entry name" value="Kinase-like_dom_sf"/>
</dbReference>
<evidence type="ECO:0000256" key="2">
    <source>
        <dbReference type="ARBA" id="ARBA00022614"/>
    </source>
</evidence>
<dbReference type="RefSeq" id="XP_021864058.2">
    <property type="nucleotide sequence ID" value="XM_022008366.2"/>
</dbReference>
<dbReference type="InterPro" id="IPR053059">
    <property type="entry name" value="Inactive_SerThr-Kinase_ABA"/>
</dbReference>
<dbReference type="SMART" id="SM00369">
    <property type="entry name" value="LRR_TYP"/>
    <property type="match status" value="7"/>
</dbReference>
<evidence type="ECO:0000313" key="11">
    <source>
        <dbReference type="Proteomes" id="UP000813463"/>
    </source>
</evidence>
<evidence type="ECO:0000256" key="3">
    <source>
        <dbReference type="ARBA" id="ARBA00022692"/>
    </source>
</evidence>
<keyword evidence="12" id="KW-0808">Transferase</keyword>
<keyword evidence="5 8" id="KW-1133">Transmembrane helix</keyword>
<feature type="compositionally biased region" description="Low complexity" evidence="7">
    <location>
        <begin position="615"/>
        <end position="633"/>
    </location>
</feature>
<keyword evidence="2" id="KW-0433">Leucine-rich repeat</keyword>